<dbReference type="CDD" id="cd02440">
    <property type="entry name" value="AdoMet_MTases"/>
    <property type="match status" value="1"/>
</dbReference>
<evidence type="ECO:0000313" key="2">
    <source>
        <dbReference type="EMBL" id="MBB3206152.1"/>
    </source>
</evidence>
<evidence type="ECO:0000259" key="1">
    <source>
        <dbReference type="Pfam" id="PF13649"/>
    </source>
</evidence>
<gene>
    <name evidence="2" type="ORF">FHS27_001960</name>
</gene>
<dbReference type="InterPro" id="IPR029063">
    <property type="entry name" value="SAM-dependent_MTases_sf"/>
</dbReference>
<name>A0A7W5H4A1_9BACT</name>
<organism evidence="2 3">
    <name type="scientific">Aporhodopirellula rubra</name>
    <dbReference type="NCBI Taxonomy" id="980271"/>
    <lineage>
        <taxon>Bacteria</taxon>
        <taxon>Pseudomonadati</taxon>
        <taxon>Planctomycetota</taxon>
        <taxon>Planctomycetia</taxon>
        <taxon>Pirellulales</taxon>
        <taxon>Pirellulaceae</taxon>
        <taxon>Aporhodopirellula</taxon>
    </lineage>
</organism>
<feature type="domain" description="Methyltransferase" evidence="1">
    <location>
        <begin position="57"/>
        <end position="156"/>
    </location>
</feature>
<dbReference type="Pfam" id="PF13649">
    <property type="entry name" value="Methyltransf_25"/>
    <property type="match status" value="1"/>
</dbReference>
<dbReference type="EMBL" id="JACHXU010000005">
    <property type="protein sequence ID" value="MBB3206152.1"/>
    <property type="molecule type" value="Genomic_DNA"/>
</dbReference>
<keyword evidence="2" id="KW-0489">Methyltransferase</keyword>
<comment type="caution">
    <text evidence="2">The sequence shown here is derived from an EMBL/GenBank/DDBJ whole genome shotgun (WGS) entry which is preliminary data.</text>
</comment>
<dbReference type="AlphaFoldDB" id="A0A7W5H4A1"/>
<dbReference type="GO" id="GO:0008168">
    <property type="term" value="F:methyltransferase activity"/>
    <property type="evidence" value="ECO:0007669"/>
    <property type="project" value="UniProtKB-KW"/>
</dbReference>
<keyword evidence="2" id="KW-0808">Transferase</keyword>
<keyword evidence="3" id="KW-1185">Reference proteome</keyword>
<protein>
    <submittedName>
        <fullName evidence="2">Phospholipid N-methyltransferase</fullName>
    </submittedName>
</protein>
<proteinExistence type="predicted"/>
<dbReference type="Gene3D" id="3.40.50.150">
    <property type="entry name" value="Vaccinia Virus protein VP39"/>
    <property type="match status" value="1"/>
</dbReference>
<dbReference type="Proteomes" id="UP000536179">
    <property type="component" value="Unassembled WGS sequence"/>
</dbReference>
<dbReference type="RefSeq" id="WP_246419335.1">
    <property type="nucleotide sequence ID" value="NZ_JACHXU010000005.1"/>
</dbReference>
<dbReference type="GO" id="GO:0032259">
    <property type="term" value="P:methylation"/>
    <property type="evidence" value="ECO:0007669"/>
    <property type="project" value="UniProtKB-KW"/>
</dbReference>
<accession>A0A7W5H4A1</accession>
<sequence>MSYAMRRTNSSSYLRRAGWVLRAWMREPMQVATVCPSSPYLTQAISDRDCVRRANTVVELGPGAGGTTLALLEQMMPESKLIAIEKTSELAAATAEIDDPRLRVEHADAQDLVDVIVQHGVSSVDVVVSGIPFSSLPQPVAKQIMQSIHRVLLPGGHLVAYQFRPDVCDYARPLFGPPTTKTVALNLPPLQIHTWEKVETPEHAKPHVAINT</sequence>
<dbReference type="SUPFAM" id="SSF53335">
    <property type="entry name" value="S-adenosyl-L-methionine-dependent methyltransferases"/>
    <property type="match status" value="1"/>
</dbReference>
<evidence type="ECO:0000313" key="3">
    <source>
        <dbReference type="Proteomes" id="UP000536179"/>
    </source>
</evidence>
<dbReference type="InterPro" id="IPR041698">
    <property type="entry name" value="Methyltransf_25"/>
</dbReference>
<reference evidence="2 3" key="1">
    <citation type="submission" date="2020-08" db="EMBL/GenBank/DDBJ databases">
        <title>Genomic Encyclopedia of Type Strains, Phase III (KMG-III): the genomes of soil and plant-associated and newly described type strains.</title>
        <authorList>
            <person name="Whitman W."/>
        </authorList>
    </citation>
    <scope>NUCLEOTIDE SEQUENCE [LARGE SCALE GENOMIC DNA]</scope>
    <source>
        <strain evidence="2 3">CECT 8075</strain>
    </source>
</reference>